<dbReference type="Gene3D" id="2.40.170.20">
    <property type="entry name" value="TonB-dependent receptor, beta-barrel domain"/>
    <property type="match status" value="1"/>
</dbReference>
<comment type="similarity">
    <text evidence="11 12">Belongs to the TonB-dependent receptor family.</text>
</comment>
<dbReference type="InterPro" id="IPR012910">
    <property type="entry name" value="Plug_dom"/>
</dbReference>
<dbReference type="EMBL" id="BPUB01000002">
    <property type="protein sequence ID" value="GJG58951.1"/>
    <property type="molecule type" value="Genomic_DNA"/>
</dbReference>
<keyword evidence="16" id="KW-1185">Reference proteome</keyword>
<keyword evidence="8 12" id="KW-0798">TonB box</keyword>
<protein>
    <submittedName>
        <fullName evidence="15">TonB-dependent receptor</fullName>
    </submittedName>
</protein>
<name>A0A9R1CAB8_9BACT</name>
<keyword evidence="7" id="KW-0406">Ion transport</keyword>
<reference evidence="15" key="1">
    <citation type="journal article" date="2022" name="Int. J. Syst. Evol. Microbiol.">
        <title>Prevotella lacticifex sp. nov., isolated from the rumen of cows.</title>
        <authorList>
            <person name="Shinkai T."/>
            <person name="Ikeyama N."/>
            <person name="Kumagai M."/>
            <person name="Ohmori H."/>
            <person name="Sakamoto M."/>
            <person name="Ohkuma M."/>
            <person name="Mitsumori M."/>
        </authorList>
    </citation>
    <scope>NUCLEOTIDE SEQUENCE</scope>
    <source>
        <strain evidence="15">R5076</strain>
    </source>
</reference>
<keyword evidence="2 11" id="KW-0813">Transport</keyword>
<evidence type="ECO:0000256" key="2">
    <source>
        <dbReference type="ARBA" id="ARBA00022448"/>
    </source>
</evidence>
<keyword evidence="15" id="KW-0675">Receptor</keyword>
<dbReference type="GO" id="GO:0006826">
    <property type="term" value="P:iron ion transport"/>
    <property type="evidence" value="ECO:0007669"/>
    <property type="project" value="UniProtKB-KW"/>
</dbReference>
<dbReference type="PANTHER" id="PTHR32552:SF81">
    <property type="entry name" value="TONB-DEPENDENT OUTER MEMBRANE RECEPTOR"/>
    <property type="match status" value="1"/>
</dbReference>
<evidence type="ECO:0000256" key="6">
    <source>
        <dbReference type="ARBA" id="ARBA00023004"/>
    </source>
</evidence>
<accession>A0A9R1CAB8</accession>
<gene>
    <name evidence="15" type="ORF">PRLR5076_18020</name>
</gene>
<keyword evidence="3 11" id="KW-1134">Transmembrane beta strand</keyword>
<feature type="domain" description="TonB-dependent receptor plug" evidence="14">
    <location>
        <begin position="34"/>
        <end position="137"/>
    </location>
</feature>
<evidence type="ECO:0000259" key="14">
    <source>
        <dbReference type="Pfam" id="PF07715"/>
    </source>
</evidence>
<organism evidence="15 16">
    <name type="scientific">Prevotella lacticifex</name>
    <dbReference type="NCBI Taxonomy" id="2854755"/>
    <lineage>
        <taxon>Bacteria</taxon>
        <taxon>Pseudomonadati</taxon>
        <taxon>Bacteroidota</taxon>
        <taxon>Bacteroidia</taxon>
        <taxon>Bacteroidales</taxon>
        <taxon>Prevotellaceae</taxon>
        <taxon>Prevotella</taxon>
    </lineage>
</organism>
<evidence type="ECO:0000256" key="4">
    <source>
        <dbReference type="ARBA" id="ARBA00022496"/>
    </source>
</evidence>
<evidence type="ECO:0000256" key="12">
    <source>
        <dbReference type="RuleBase" id="RU003357"/>
    </source>
</evidence>
<dbReference type="AlphaFoldDB" id="A0A9R1CAB8"/>
<dbReference type="InterPro" id="IPR000531">
    <property type="entry name" value="Beta-barrel_TonB"/>
</dbReference>
<evidence type="ECO:0000256" key="9">
    <source>
        <dbReference type="ARBA" id="ARBA00023136"/>
    </source>
</evidence>
<comment type="caution">
    <text evidence="15">The sequence shown here is derived from an EMBL/GenBank/DDBJ whole genome shotgun (WGS) entry which is preliminary data.</text>
</comment>
<evidence type="ECO:0000256" key="10">
    <source>
        <dbReference type="ARBA" id="ARBA00023237"/>
    </source>
</evidence>
<dbReference type="PANTHER" id="PTHR32552">
    <property type="entry name" value="FERRICHROME IRON RECEPTOR-RELATED"/>
    <property type="match status" value="1"/>
</dbReference>
<dbReference type="SUPFAM" id="SSF56935">
    <property type="entry name" value="Porins"/>
    <property type="match status" value="1"/>
</dbReference>
<proteinExistence type="inferred from homology"/>
<evidence type="ECO:0000256" key="5">
    <source>
        <dbReference type="ARBA" id="ARBA00022692"/>
    </source>
</evidence>
<evidence type="ECO:0000259" key="13">
    <source>
        <dbReference type="Pfam" id="PF00593"/>
    </source>
</evidence>
<evidence type="ECO:0000256" key="1">
    <source>
        <dbReference type="ARBA" id="ARBA00004571"/>
    </source>
</evidence>
<evidence type="ECO:0000256" key="3">
    <source>
        <dbReference type="ARBA" id="ARBA00022452"/>
    </source>
</evidence>
<evidence type="ECO:0000256" key="8">
    <source>
        <dbReference type="ARBA" id="ARBA00023077"/>
    </source>
</evidence>
<sequence length="773" mass="87065">MGDNESLSSPADSSRVYDIDEVVVVDQPKENLRLRQQPLSSSSISALSIQNYNSQDLRQLSAYVPAFTMPDYGSRYTSSMYIRGIGSRVNSPAVGVYVDGMPLLSKSALNFHTYGLERIDVLRGPQGSLYGMNTEGGLVRMFTRNPFNYQGTYVDLSVGSAFWRKAEVSHFRRLSDKFAFSLAGFYDGQNGFFRNDYNGDRADEFNEFGFRGHSSWRPAAGWSVDLMADYQYVNQNGFPYGRLLTKEEVTSAPITSELYGRKAGTQHPSQNRQSTYRRNLLNTGLGVKYDGRGFVFNSMTTWQFLHDDMLMDIDYLPADYMHMTQRQLENSVSEELSVKSRNNSFWHWTFGAFASYQWLRTDANVYFDPDMNTMVSRRMQSAIPIPAVINMDMGYVPGLFHTPTADLGIYHESNINITPKFTLTLGARYDFSHVKIDYLTSSSVSTSAEVMGIKASSVISSMLNNSRKDSYRQFLPKAALTYKLDNGSNIYAVWSKGYRAGGYNFQMFSDILQSEINSQAKTARGNVTIDHDAADYDRIAKTIQYKPETSWNYEIGTHLNLFNGLIHLDVATFYMQIRNQQLSVMAGNYGFGRIMTNAGRSHSTGMEMTLRGAAASDHLNYTLSYSFTSAEFDKYRDSTSTGEVVDYKNKHVPFVPQHTLAAAADYKVDVDPAALLQPSCRWALRSVTFGANLSCQGQTWWTEANDIKQRFYAVVGVHAAGDFGPLGINVWIKNLTDTKFNTFAVQSSATGNKYTFAQRGNPFQIGVDFKYKF</sequence>
<keyword evidence="9 11" id="KW-0472">Membrane</keyword>
<dbReference type="GO" id="GO:0009279">
    <property type="term" value="C:cell outer membrane"/>
    <property type="evidence" value="ECO:0007669"/>
    <property type="project" value="UniProtKB-SubCell"/>
</dbReference>
<dbReference type="Pfam" id="PF07715">
    <property type="entry name" value="Plug"/>
    <property type="match status" value="1"/>
</dbReference>
<feature type="domain" description="TonB-dependent receptor-like beta-barrel" evidence="13">
    <location>
        <begin position="260"/>
        <end position="735"/>
    </location>
</feature>
<dbReference type="Pfam" id="PF00593">
    <property type="entry name" value="TonB_dep_Rec_b-barrel"/>
    <property type="match status" value="1"/>
</dbReference>
<dbReference type="InterPro" id="IPR039426">
    <property type="entry name" value="TonB-dep_rcpt-like"/>
</dbReference>
<comment type="subcellular location">
    <subcellularLocation>
        <location evidence="1 11">Cell outer membrane</location>
        <topology evidence="1 11">Multi-pass membrane protein</topology>
    </subcellularLocation>
</comment>
<keyword evidence="5 11" id="KW-0812">Transmembrane</keyword>
<evidence type="ECO:0000256" key="7">
    <source>
        <dbReference type="ARBA" id="ARBA00023065"/>
    </source>
</evidence>
<evidence type="ECO:0000313" key="15">
    <source>
        <dbReference type="EMBL" id="GJG58951.1"/>
    </source>
</evidence>
<dbReference type="PROSITE" id="PS52016">
    <property type="entry name" value="TONB_DEPENDENT_REC_3"/>
    <property type="match status" value="1"/>
</dbReference>
<keyword evidence="6" id="KW-0408">Iron</keyword>
<keyword evidence="10 11" id="KW-0998">Cell outer membrane</keyword>
<dbReference type="InterPro" id="IPR036942">
    <property type="entry name" value="Beta-barrel_TonB_sf"/>
</dbReference>
<keyword evidence="4" id="KW-0410">Iron transport</keyword>
<evidence type="ECO:0000256" key="11">
    <source>
        <dbReference type="PROSITE-ProRule" id="PRU01360"/>
    </source>
</evidence>
<dbReference type="Proteomes" id="UP000825483">
    <property type="component" value="Unassembled WGS sequence"/>
</dbReference>
<evidence type="ECO:0000313" key="16">
    <source>
        <dbReference type="Proteomes" id="UP000825483"/>
    </source>
</evidence>